<evidence type="ECO:0008006" key="3">
    <source>
        <dbReference type="Google" id="ProtNLM"/>
    </source>
</evidence>
<accession>A0ABZ0SKP2</accession>
<sequence>MAEAPMTQNPYAFEEWLEENGVDRWSDVPWGEQLSDHYQREQARRNAESAKIHAGENPVLHMVHVDCQPDAEWLTTHCGIAVERHAQRTDPEIATVEKPLCPECTAVLRASTVCHLCGTDLA</sequence>
<name>A0ABZ0SKP2_9MICO</name>
<evidence type="ECO:0000313" key="1">
    <source>
        <dbReference type="EMBL" id="WPR88729.1"/>
    </source>
</evidence>
<reference evidence="1 2" key="1">
    <citation type="submission" date="2023-11" db="EMBL/GenBank/DDBJ databases">
        <title>Genome sequence of Microbacterium rhizosphaerae KACC 19337.</title>
        <authorList>
            <person name="Choi H."/>
            <person name="Kim S."/>
            <person name="Kim Y."/>
            <person name="Kwon S.-W."/>
            <person name="Heo J."/>
        </authorList>
    </citation>
    <scope>NUCLEOTIDE SEQUENCE [LARGE SCALE GENOMIC DNA]</scope>
    <source>
        <strain evidence="1 2">KACC 19337</strain>
    </source>
</reference>
<keyword evidence="2" id="KW-1185">Reference proteome</keyword>
<protein>
    <recommendedName>
        <fullName evidence="3">Zinc ribbon domain-containing protein</fullName>
    </recommendedName>
</protein>
<organism evidence="1 2">
    <name type="scientific">Microbacterium rhizosphaerae</name>
    <dbReference type="NCBI Taxonomy" id="1678237"/>
    <lineage>
        <taxon>Bacteria</taxon>
        <taxon>Bacillati</taxon>
        <taxon>Actinomycetota</taxon>
        <taxon>Actinomycetes</taxon>
        <taxon>Micrococcales</taxon>
        <taxon>Microbacteriaceae</taxon>
        <taxon>Microbacterium</taxon>
    </lineage>
</organism>
<gene>
    <name evidence="1" type="ORF">SM116_13255</name>
</gene>
<dbReference type="EMBL" id="CP139368">
    <property type="protein sequence ID" value="WPR88729.1"/>
    <property type="molecule type" value="Genomic_DNA"/>
</dbReference>
<dbReference type="RefSeq" id="WP_320941448.1">
    <property type="nucleotide sequence ID" value="NZ_BAABEU010000006.1"/>
</dbReference>
<proteinExistence type="predicted"/>
<dbReference type="Proteomes" id="UP001323798">
    <property type="component" value="Chromosome"/>
</dbReference>
<evidence type="ECO:0000313" key="2">
    <source>
        <dbReference type="Proteomes" id="UP001323798"/>
    </source>
</evidence>